<reference evidence="3" key="2">
    <citation type="submission" date="2015-05" db="EMBL/GenBank/DDBJ databases">
        <title>Complete genome sequence of Corynebacterium testudinoris DSM 44614, recovered from necrotic lesions in the mouth of a tortoise.</title>
        <authorList>
            <person name="Ruckert C."/>
            <person name="Albersmeier A."/>
            <person name="Winkler A."/>
            <person name="Tauch A."/>
        </authorList>
    </citation>
    <scope>NUCLEOTIDE SEQUENCE [LARGE SCALE GENOMIC DNA]</scope>
    <source>
        <strain evidence="3">DSM 44614</strain>
    </source>
</reference>
<sequence>MLVMSLRVVASAFSLILVPALALGACAAPKEKAGLAVEPLEVNIIDSYPFDVLSYTQGLEMEDDGTLLVGTGMWDESRIYRRDMAGTELASASLEPRFFGEGITRHGDIIWQLTWRNGIAIKRDAETLAELDRVTYPGEGWGLCSFEDELIMSDGTDELRHLDPDTFEERSRTVVTRADRDVSELNELECVDGEVYANVFLTTDILRIDAATGHVTGTIDASGLPDNSFPDPNNVLNGIAHIPGTDHFLLSGKRWPDLYEVQFLPQR</sequence>
<dbReference type="KEGG" id="cted:CTEST_03510"/>
<dbReference type="Proteomes" id="UP000035540">
    <property type="component" value="Chromosome"/>
</dbReference>
<dbReference type="PATRIC" id="fig|136857.5.peg.692"/>
<feature type="chain" id="PRO_5002554820" evidence="1">
    <location>
        <begin position="28"/>
        <end position="267"/>
    </location>
</feature>
<dbReference type="EC" id="2.3.2.5" evidence="2"/>
<protein>
    <submittedName>
        <fullName evidence="2">Glutamine cyclotransferase</fullName>
        <ecNumber evidence="2">2.3.2.5</ecNumber>
    </submittedName>
</protein>
<dbReference type="GO" id="GO:0016603">
    <property type="term" value="F:glutaminyl-peptide cyclotransferase activity"/>
    <property type="evidence" value="ECO:0007669"/>
    <property type="project" value="UniProtKB-EC"/>
</dbReference>
<dbReference type="InterPro" id="IPR011044">
    <property type="entry name" value="Quino_amine_DH_bsu"/>
</dbReference>
<keyword evidence="2" id="KW-0012">Acyltransferase</keyword>
<organism evidence="2 3">
    <name type="scientific">Corynebacterium testudinoris</name>
    <dbReference type="NCBI Taxonomy" id="136857"/>
    <lineage>
        <taxon>Bacteria</taxon>
        <taxon>Bacillati</taxon>
        <taxon>Actinomycetota</taxon>
        <taxon>Actinomycetes</taxon>
        <taxon>Mycobacteriales</taxon>
        <taxon>Corynebacteriaceae</taxon>
        <taxon>Corynebacterium</taxon>
    </lineage>
</organism>
<reference evidence="2 3" key="1">
    <citation type="journal article" date="2015" name="Genome Announc.">
        <title>Complete Genome Sequence of the Type Strain Corynebacterium testudinoris DSM 44614, Recovered from Necrotic Lesions in the Mouth of a Tortoise.</title>
        <authorList>
            <person name="Ruckert C."/>
            <person name="Kriete M."/>
            <person name="Jaenicke S."/>
            <person name="Winkler A."/>
            <person name="Tauch A."/>
        </authorList>
    </citation>
    <scope>NUCLEOTIDE SEQUENCE [LARGE SCALE GENOMIC DNA]</scope>
    <source>
        <strain evidence="2 3">DSM 44614</strain>
    </source>
</reference>
<keyword evidence="3" id="KW-1185">Reference proteome</keyword>
<keyword evidence="2" id="KW-0808">Transferase</keyword>
<feature type="signal peptide" evidence="1">
    <location>
        <begin position="1"/>
        <end position="27"/>
    </location>
</feature>
<dbReference type="SUPFAM" id="SSF50969">
    <property type="entry name" value="YVTN repeat-like/Quinoprotein amine dehydrogenase"/>
    <property type="match status" value="1"/>
</dbReference>
<dbReference type="PANTHER" id="PTHR31270:SF1">
    <property type="entry name" value="GLUTAMINYL-PEPTIDE CYCLOTRANSFERASE"/>
    <property type="match status" value="1"/>
</dbReference>
<keyword evidence="1" id="KW-0732">Signal</keyword>
<dbReference type="STRING" id="136857.CTEST_03510"/>
<dbReference type="Pfam" id="PF05096">
    <property type="entry name" value="Glu_cyclase_2"/>
    <property type="match status" value="1"/>
</dbReference>
<dbReference type="OrthoDB" id="9783700at2"/>
<dbReference type="RefSeq" id="WP_047252556.1">
    <property type="nucleotide sequence ID" value="NZ_CP011545.1"/>
</dbReference>
<dbReference type="InterPro" id="IPR007788">
    <property type="entry name" value="QCT"/>
</dbReference>
<dbReference type="EMBL" id="CP011545">
    <property type="protein sequence ID" value="AKK08152.1"/>
    <property type="molecule type" value="Genomic_DNA"/>
</dbReference>
<dbReference type="PROSITE" id="PS51257">
    <property type="entry name" value="PROKAR_LIPOPROTEIN"/>
    <property type="match status" value="1"/>
</dbReference>
<accession>A0A0G3HAK6</accession>
<evidence type="ECO:0000313" key="3">
    <source>
        <dbReference type="Proteomes" id="UP000035540"/>
    </source>
</evidence>
<gene>
    <name evidence="2" type="ORF">CTEST_03510</name>
</gene>
<dbReference type="AlphaFoldDB" id="A0A0G3HAK6"/>
<name>A0A0G3HAK6_9CORY</name>
<dbReference type="PANTHER" id="PTHR31270">
    <property type="entry name" value="GLUTAMINYL-PEPTIDE CYCLOTRANSFERASE"/>
    <property type="match status" value="1"/>
</dbReference>
<evidence type="ECO:0000313" key="2">
    <source>
        <dbReference type="EMBL" id="AKK08152.1"/>
    </source>
</evidence>
<evidence type="ECO:0000256" key="1">
    <source>
        <dbReference type="SAM" id="SignalP"/>
    </source>
</evidence>
<proteinExistence type="predicted"/>